<keyword evidence="15" id="KW-1185">Reference proteome</keyword>
<dbReference type="RefSeq" id="XP_022659785.1">
    <property type="nucleotide sequence ID" value="XM_022804050.1"/>
</dbReference>
<evidence type="ECO:0000256" key="3">
    <source>
        <dbReference type="ARBA" id="ARBA00022448"/>
    </source>
</evidence>
<evidence type="ECO:0000313" key="15">
    <source>
        <dbReference type="Proteomes" id="UP000594260"/>
    </source>
</evidence>
<keyword evidence="6" id="KW-0479">Metal-binding</keyword>
<feature type="transmembrane region" description="Helical" evidence="12">
    <location>
        <begin position="135"/>
        <end position="156"/>
    </location>
</feature>
<dbReference type="PROSITE" id="PS50939">
    <property type="entry name" value="CYTOCHROME_B561"/>
    <property type="match status" value="1"/>
</dbReference>
<evidence type="ECO:0000313" key="14">
    <source>
        <dbReference type="EnsemblMetazoa" id="XP_022659785"/>
    </source>
</evidence>
<dbReference type="PANTHER" id="PTHR15422:SF45">
    <property type="entry name" value="CYTOCHROME B561 DOMAIN-CONTAINING PROTEIN"/>
    <property type="match status" value="1"/>
</dbReference>
<dbReference type="RefSeq" id="XP_022659786.1">
    <property type="nucleotide sequence ID" value="XM_022804051.1"/>
</dbReference>
<keyword evidence="10 12" id="KW-0472">Membrane</keyword>
<keyword evidence="3" id="KW-0813">Transport</keyword>
<evidence type="ECO:0000259" key="13">
    <source>
        <dbReference type="PROSITE" id="PS50939"/>
    </source>
</evidence>
<dbReference type="FunCoup" id="A0A7M7K335">
    <property type="interactions" value="60"/>
</dbReference>
<dbReference type="GO" id="GO:0016020">
    <property type="term" value="C:membrane"/>
    <property type="evidence" value="ECO:0007669"/>
    <property type="project" value="UniProtKB-SubCell"/>
</dbReference>
<dbReference type="SMART" id="SM00665">
    <property type="entry name" value="B561"/>
    <property type="match status" value="1"/>
</dbReference>
<dbReference type="CDD" id="cd08761">
    <property type="entry name" value="Cyt_b561_CYB561D2_like"/>
    <property type="match status" value="1"/>
</dbReference>
<feature type="transmembrane region" description="Helical" evidence="12">
    <location>
        <begin position="60"/>
        <end position="85"/>
    </location>
</feature>
<evidence type="ECO:0000256" key="10">
    <source>
        <dbReference type="ARBA" id="ARBA00023136"/>
    </source>
</evidence>
<feature type="transmembrane region" description="Helical" evidence="12">
    <location>
        <begin position="171"/>
        <end position="192"/>
    </location>
</feature>
<evidence type="ECO:0000256" key="4">
    <source>
        <dbReference type="ARBA" id="ARBA00022617"/>
    </source>
</evidence>
<evidence type="ECO:0000256" key="8">
    <source>
        <dbReference type="ARBA" id="ARBA00022989"/>
    </source>
</evidence>
<organism evidence="14 15">
    <name type="scientific">Varroa destructor</name>
    <name type="common">Honeybee mite</name>
    <dbReference type="NCBI Taxonomy" id="109461"/>
    <lineage>
        <taxon>Eukaryota</taxon>
        <taxon>Metazoa</taxon>
        <taxon>Ecdysozoa</taxon>
        <taxon>Arthropoda</taxon>
        <taxon>Chelicerata</taxon>
        <taxon>Arachnida</taxon>
        <taxon>Acari</taxon>
        <taxon>Parasitiformes</taxon>
        <taxon>Mesostigmata</taxon>
        <taxon>Gamasina</taxon>
        <taxon>Dermanyssoidea</taxon>
        <taxon>Varroidae</taxon>
        <taxon>Varroa</taxon>
    </lineage>
</organism>
<dbReference type="EnsemblMetazoa" id="XM_022804050">
    <property type="protein sequence ID" value="XP_022659785"/>
    <property type="gene ID" value="LOC111249762"/>
</dbReference>
<dbReference type="EC" id="7.2.1.3" evidence="11"/>
<evidence type="ECO:0000256" key="12">
    <source>
        <dbReference type="SAM" id="Phobius"/>
    </source>
</evidence>
<keyword evidence="4" id="KW-0349">Heme</keyword>
<evidence type="ECO:0000256" key="6">
    <source>
        <dbReference type="ARBA" id="ARBA00022723"/>
    </source>
</evidence>
<feature type="transmembrane region" description="Helical" evidence="12">
    <location>
        <begin position="105"/>
        <end position="123"/>
    </location>
</feature>
<dbReference type="EnsemblMetazoa" id="XM_022804051">
    <property type="protein sequence ID" value="XP_022659786"/>
    <property type="gene ID" value="LOC111249762"/>
</dbReference>
<dbReference type="GO" id="GO:0046872">
    <property type="term" value="F:metal ion binding"/>
    <property type="evidence" value="ECO:0007669"/>
    <property type="project" value="UniProtKB-KW"/>
</dbReference>
<dbReference type="RefSeq" id="XP_022659787.1">
    <property type="nucleotide sequence ID" value="XM_022804052.1"/>
</dbReference>
<evidence type="ECO:0000256" key="9">
    <source>
        <dbReference type="ARBA" id="ARBA00023004"/>
    </source>
</evidence>
<sequence length="214" mass="23529">MSVASSLAFGFTGFLIYNAEPGSSFFAFHPVLMTIAYSLLMFEAIQIFNKSNPLRDWLPIRAVTFHWLLATITIACISGGMFIVYEHKESLGKAHFTSLHSKFGLIANLGIICVALGGILTLYRKNLNLPVIVKQGHVIAGVIIYIAAVGALLTGLSSNLFSNVIMQSSPAYWRAIYVLPILCGFVIVMQVIRKFIAKNEKSKNEHGKDKKSSD</sequence>
<dbReference type="Gene3D" id="1.20.120.1770">
    <property type="match status" value="1"/>
</dbReference>
<evidence type="ECO:0000256" key="7">
    <source>
        <dbReference type="ARBA" id="ARBA00022982"/>
    </source>
</evidence>
<dbReference type="OrthoDB" id="432881at2759"/>
<accession>A0A7M7K335</accession>
<reference evidence="14" key="1">
    <citation type="submission" date="2021-01" db="UniProtKB">
        <authorList>
            <consortium name="EnsemblMetazoa"/>
        </authorList>
    </citation>
    <scope>IDENTIFICATION</scope>
</reference>
<proteinExistence type="predicted"/>
<comment type="subcellular location">
    <subcellularLocation>
        <location evidence="2">Membrane</location>
        <topology evidence="2">Multi-pass membrane protein</topology>
    </subcellularLocation>
</comment>
<dbReference type="InterPro" id="IPR006593">
    <property type="entry name" value="Cyt_b561/ferric_Rdtase_TM"/>
</dbReference>
<keyword evidence="7" id="KW-0249">Electron transport</keyword>
<name>A0A7M7K335_VARDE</name>
<dbReference type="Proteomes" id="UP000594260">
    <property type="component" value="Unplaced"/>
</dbReference>
<keyword evidence="5 12" id="KW-0812">Transmembrane</keyword>
<evidence type="ECO:0000256" key="11">
    <source>
        <dbReference type="ARBA" id="ARBA00024225"/>
    </source>
</evidence>
<dbReference type="AlphaFoldDB" id="A0A7M7K335"/>
<evidence type="ECO:0000256" key="5">
    <source>
        <dbReference type="ARBA" id="ARBA00022692"/>
    </source>
</evidence>
<dbReference type="GO" id="GO:0140575">
    <property type="term" value="F:transmembrane monodehydroascorbate reductase activity"/>
    <property type="evidence" value="ECO:0007669"/>
    <property type="project" value="InterPro"/>
</dbReference>
<comment type="cofactor">
    <cofactor evidence="1">
        <name>heme b</name>
        <dbReference type="ChEBI" id="CHEBI:60344"/>
    </cofactor>
</comment>
<dbReference type="InterPro" id="IPR045150">
    <property type="entry name" value="CYB561D1/2"/>
</dbReference>
<dbReference type="OMA" id="LKIMHAF"/>
<dbReference type="GO" id="GO:0140571">
    <property type="term" value="F:transmembrane ascorbate ferrireductase activity"/>
    <property type="evidence" value="ECO:0007669"/>
    <property type="project" value="UniProtKB-EC"/>
</dbReference>
<protein>
    <recommendedName>
        <fullName evidence="11">ascorbate ferrireductase (transmembrane)</fullName>
        <ecNumber evidence="11">7.2.1.3</ecNumber>
    </recommendedName>
</protein>
<evidence type="ECO:0000256" key="2">
    <source>
        <dbReference type="ARBA" id="ARBA00004141"/>
    </source>
</evidence>
<keyword evidence="8 12" id="KW-1133">Transmembrane helix</keyword>
<dbReference type="EnsemblMetazoa" id="XM_022804052">
    <property type="protein sequence ID" value="XP_022659787"/>
    <property type="gene ID" value="LOC111249762"/>
</dbReference>
<keyword evidence="9" id="KW-0408">Iron</keyword>
<feature type="transmembrane region" description="Helical" evidence="12">
    <location>
        <begin position="28"/>
        <end position="48"/>
    </location>
</feature>
<dbReference type="KEGG" id="vde:111249762"/>
<dbReference type="GeneID" id="111249762"/>
<dbReference type="Pfam" id="PF03188">
    <property type="entry name" value="Cytochrom_B561"/>
    <property type="match status" value="1"/>
</dbReference>
<evidence type="ECO:0000256" key="1">
    <source>
        <dbReference type="ARBA" id="ARBA00001970"/>
    </source>
</evidence>
<feature type="domain" description="Cytochrome b561" evidence="13">
    <location>
        <begin position="1"/>
        <end position="198"/>
    </location>
</feature>
<dbReference type="PANTHER" id="PTHR15422">
    <property type="entry name" value="OS05G0565100 PROTEIN"/>
    <property type="match status" value="1"/>
</dbReference>
<dbReference type="InParanoid" id="A0A7M7K335"/>